<evidence type="ECO:0000313" key="3">
    <source>
        <dbReference type="EMBL" id="CAB4743833.1"/>
    </source>
</evidence>
<evidence type="ECO:0000256" key="1">
    <source>
        <dbReference type="ARBA" id="ARBA00023125"/>
    </source>
</evidence>
<sequence length="240" mass="26960">MKRIEDFAAHLLGAPSDLQEILRNLHKNVLAEDNAVYVALTEKTSTGDLFIVGSSGLDQESLVGLSWLRTTTQFPTIDCLNSGSDVYLHSKEAWLEKYPQSALFREKLGIEEILCQPIHWNQDSSYCLSLAFGVAAPGKSRDLELLRTLGRLFETYLDKTRGNKVVTLEPPTTSMKRKIEALNDRHRETVNLVIKGLNNQEIADAQGISVNTVKSDLKKIFKDLGVSYRSQIYAEMIDEE</sequence>
<feature type="domain" description="HTH luxR-type" evidence="2">
    <location>
        <begin position="179"/>
        <end position="236"/>
    </location>
</feature>
<proteinExistence type="predicted"/>
<accession>A0A6J6TAD5</accession>
<organism evidence="3">
    <name type="scientific">freshwater metagenome</name>
    <dbReference type="NCBI Taxonomy" id="449393"/>
    <lineage>
        <taxon>unclassified sequences</taxon>
        <taxon>metagenomes</taxon>
        <taxon>ecological metagenomes</taxon>
    </lineage>
</organism>
<protein>
    <submittedName>
        <fullName evidence="3">Unannotated protein</fullName>
    </submittedName>
</protein>
<dbReference type="PRINTS" id="PR00038">
    <property type="entry name" value="HTHLUXR"/>
</dbReference>
<dbReference type="SMART" id="SM00421">
    <property type="entry name" value="HTH_LUXR"/>
    <property type="match status" value="1"/>
</dbReference>
<dbReference type="PANTHER" id="PTHR43214">
    <property type="entry name" value="TWO-COMPONENT RESPONSE REGULATOR"/>
    <property type="match status" value="1"/>
</dbReference>
<dbReference type="CDD" id="cd06170">
    <property type="entry name" value="LuxR_C_like"/>
    <property type="match status" value="1"/>
</dbReference>
<dbReference type="InterPro" id="IPR039420">
    <property type="entry name" value="WalR-like"/>
</dbReference>
<name>A0A6J6TAD5_9ZZZZ</name>
<dbReference type="Pfam" id="PF00196">
    <property type="entry name" value="GerE"/>
    <property type="match status" value="1"/>
</dbReference>
<evidence type="ECO:0000259" key="2">
    <source>
        <dbReference type="SMART" id="SM00421"/>
    </source>
</evidence>
<dbReference type="InterPro" id="IPR016032">
    <property type="entry name" value="Sig_transdc_resp-reg_C-effctor"/>
</dbReference>
<gene>
    <name evidence="3" type="ORF">UFOPK2827_00168</name>
</gene>
<reference evidence="3" key="1">
    <citation type="submission" date="2020-05" db="EMBL/GenBank/DDBJ databases">
        <authorList>
            <person name="Chiriac C."/>
            <person name="Salcher M."/>
            <person name="Ghai R."/>
            <person name="Kavagutti S V."/>
        </authorList>
    </citation>
    <scope>NUCLEOTIDE SEQUENCE</scope>
</reference>
<dbReference type="InterPro" id="IPR036388">
    <property type="entry name" value="WH-like_DNA-bd_sf"/>
</dbReference>
<dbReference type="GO" id="GO:0003677">
    <property type="term" value="F:DNA binding"/>
    <property type="evidence" value="ECO:0007669"/>
    <property type="project" value="UniProtKB-KW"/>
</dbReference>
<keyword evidence="1" id="KW-0238">DNA-binding</keyword>
<dbReference type="GO" id="GO:0006355">
    <property type="term" value="P:regulation of DNA-templated transcription"/>
    <property type="evidence" value="ECO:0007669"/>
    <property type="project" value="InterPro"/>
</dbReference>
<dbReference type="PANTHER" id="PTHR43214:SF43">
    <property type="entry name" value="TWO-COMPONENT RESPONSE REGULATOR"/>
    <property type="match status" value="1"/>
</dbReference>
<dbReference type="AlphaFoldDB" id="A0A6J6TAD5"/>
<dbReference type="InterPro" id="IPR000792">
    <property type="entry name" value="Tscrpt_reg_LuxR_C"/>
</dbReference>
<dbReference type="EMBL" id="CAEZZE010000014">
    <property type="protein sequence ID" value="CAB4743833.1"/>
    <property type="molecule type" value="Genomic_DNA"/>
</dbReference>
<dbReference type="SUPFAM" id="SSF46894">
    <property type="entry name" value="C-terminal effector domain of the bipartite response regulators"/>
    <property type="match status" value="1"/>
</dbReference>
<dbReference type="Gene3D" id="1.10.10.10">
    <property type="entry name" value="Winged helix-like DNA-binding domain superfamily/Winged helix DNA-binding domain"/>
    <property type="match status" value="1"/>
</dbReference>